<dbReference type="RefSeq" id="WP_058020383.1">
    <property type="nucleotide sequence ID" value="NZ_CP013189.1"/>
</dbReference>
<reference evidence="1 2" key="1">
    <citation type="submission" date="2015-11" db="EMBL/GenBank/DDBJ databases">
        <authorList>
            <person name="Zhang Y."/>
            <person name="Guo Z."/>
        </authorList>
    </citation>
    <scope>NUCLEOTIDE SEQUENCE [LARGE SCALE GENOMIC DNA]</scope>
    <source>
        <strain evidence="1 2">KCTC 32221</strain>
    </source>
</reference>
<name>A0A0S2K953_9GAMM</name>
<accession>A0A0S2K953</accession>
<dbReference type="STRING" id="1249552.PS2015_164"/>
<sequence length="77" mass="8360">MSSTTDWKMRELEVIDLTRFGDSACTPGLHIRDLPDGPKTLCAILWGLDTIPSKQNMSSFPGHGGRQPGYALAQISA</sequence>
<evidence type="ECO:0000313" key="2">
    <source>
        <dbReference type="Proteomes" id="UP000065641"/>
    </source>
</evidence>
<keyword evidence="2" id="KW-1185">Reference proteome</keyword>
<dbReference type="KEGG" id="pspi:PS2015_164"/>
<proteinExistence type="predicted"/>
<gene>
    <name evidence="1" type="ORF">PS2015_164</name>
</gene>
<dbReference type="AlphaFoldDB" id="A0A0S2K953"/>
<protein>
    <submittedName>
        <fullName evidence="1">Uncharacterized protein</fullName>
    </submittedName>
</protein>
<dbReference type="EMBL" id="CP013189">
    <property type="protein sequence ID" value="ALO44859.1"/>
    <property type="molecule type" value="Genomic_DNA"/>
</dbReference>
<organism evidence="1 2">
    <name type="scientific">Pseudohongiella spirulinae</name>
    <dbReference type="NCBI Taxonomy" id="1249552"/>
    <lineage>
        <taxon>Bacteria</taxon>
        <taxon>Pseudomonadati</taxon>
        <taxon>Pseudomonadota</taxon>
        <taxon>Gammaproteobacteria</taxon>
        <taxon>Pseudomonadales</taxon>
        <taxon>Pseudohongiellaceae</taxon>
        <taxon>Pseudohongiella</taxon>
    </lineage>
</organism>
<evidence type="ECO:0000313" key="1">
    <source>
        <dbReference type="EMBL" id="ALO44859.1"/>
    </source>
</evidence>
<dbReference type="Proteomes" id="UP000065641">
    <property type="component" value="Chromosome"/>
</dbReference>